<dbReference type="InterPro" id="IPR015797">
    <property type="entry name" value="NUDIX_hydrolase-like_dom_sf"/>
</dbReference>
<dbReference type="GO" id="GO:0006281">
    <property type="term" value="P:DNA repair"/>
    <property type="evidence" value="ECO:0007669"/>
    <property type="project" value="UniProtKB-KW"/>
</dbReference>
<dbReference type="PRINTS" id="PR00502">
    <property type="entry name" value="NUDIXFAMILY"/>
</dbReference>
<proteinExistence type="inferred from homology"/>
<evidence type="ECO:0000256" key="8">
    <source>
        <dbReference type="ARBA" id="ARBA00022842"/>
    </source>
</evidence>
<evidence type="ECO:0000256" key="9">
    <source>
        <dbReference type="ARBA" id="ARBA00023204"/>
    </source>
</evidence>
<dbReference type="InterPro" id="IPR020084">
    <property type="entry name" value="NUDIX_hydrolase_CS"/>
</dbReference>
<dbReference type="GO" id="GO:0046872">
    <property type="term" value="F:metal ion binding"/>
    <property type="evidence" value="ECO:0007669"/>
    <property type="project" value="UniProtKB-KW"/>
</dbReference>
<sequence length="155" mass="16305">MMNAGKSDAPDGGASKSEVAAIWVVAALIRDEHGRVLLQQRPAGKAHGGLWEFPGGKVEPGELPGVALIREIDEELGLALAHGALEPVAFAEGAADAAGRAVVLLLYAVGQWEGEPYAREGGAFAWVEPAALQGYPMPPLDIELLSRIPWKNFSS</sequence>
<evidence type="ECO:0000256" key="4">
    <source>
        <dbReference type="ARBA" id="ARBA00022705"/>
    </source>
</evidence>
<evidence type="ECO:0000256" key="15">
    <source>
        <dbReference type="ARBA" id="ARBA00041979"/>
    </source>
</evidence>
<keyword evidence="7 17" id="KW-0378">Hydrolase</keyword>
<keyword evidence="20" id="KW-1185">Reference proteome</keyword>
<dbReference type="GO" id="GO:0006260">
    <property type="term" value="P:DNA replication"/>
    <property type="evidence" value="ECO:0007669"/>
    <property type="project" value="UniProtKB-KW"/>
</dbReference>
<feature type="domain" description="Nudix hydrolase" evidence="18">
    <location>
        <begin position="15"/>
        <end position="152"/>
    </location>
</feature>
<evidence type="ECO:0000256" key="1">
    <source>
        <dbReference type="ARBA" id="ARBA00001946"/>
    </source>
</evidence>
<dbReference type="Proteomes" id="UP000016568">
    <property type="component" value="Unassembled WGS sequence"/>
</dbReference>
<evidence type="ECO:0000256" key="6">
    <source>
        <dbReference type="ARBA" id="ARBA00022763"/>
    </source>
</evidence>
<dbReference type="PROSITE" id="PS00893">
    <property type="entry name" value="NUDIX_BOX"/>
    <property type="match status" value="1"/>
</dbReference>
<evidence type="ECO:0000256" key="11">
    <source>
        <dbReference type="ARBA" id="ARBA00036904"/>
    </source>
</evidence>
<dbReference type="EC" id="3.6.1.55" evidence="12"/>
<dbReference type="AlphaFoldDB" id="U2YJ34"/>
<dbReference type="SUPFAM" id="SSF55811">
    <property type="entry name" value="Nudix"/>
    <property type="match status" value="1"/>
</dbReference>
<evidence type="ECO:0000256" key="12">
    <source>
        <dbReference type="ARBA" id="ARBA00038905"/>
    </source>
</evidence>
<dbReference type="EMBL" id="BASZ01000002">
    <property type="protein sequence ID" value="GAD48395.1"/>
    <property type="molecule type" value="Genomic_DNA"/>
</dbReference>
<dbReference type="CDD" id="cd03425">
    <property type="entry name" value="NUDIX_MutT_NudA_like"/>
    <property type="match status" value="1"/>
</dbReference>
<comment type="catalytic activity">
    <reaction evidence="10">
        <text>8-oxo-dGTP + H2O = 8-oxo-dGMP + diphosphate + H(+)</text>
        <dbReference type="Rhea" id="RHEA:31575"/>
        <dbReference type="ChEBI" id="CHEBI:15377"/>
        <dbReference type="ChEBI" id="CHEBI:15378"/>
        <dbReference type="ChEBI" id="CHEBI:33019"/>
        <dbReference type="ChEBI" id="CHEBI:63224"/>
        <dbReference type="ChEBI" id="CHEBI:77896"/>
        <dbReference type="EC" id="3.6.1.55"/>
    </reaction>
</comment>
<gene>
    <name evidence="19" type="ORF">NT2_02_04790</name>
</gene>
<protein>
    <recommendedName>
        <fullName evidence="13">8-oxo-dGTP diphosphatase</fullName>
        <ecNumber evidence="12">3.6.1.55</ecNumber>
    </recommendedName>
    <alternativeName>
        <fullName evidence="16">7,8-dihydro-8-oxoguanine-triphosphatase</fullName>
    </alternativeName>
    <alternativeName>
        <fullName evidence="15">Mutator protein MutT</fullName>
    </alternativeName>
    <alternativeName>
        <fullName evidence="14">dGTP pyrophosphohydrolase</fullName>
    </alternativeName>
</protein>
<evidence type="ECO:0000256" key="16">
    <source>
        <dbReference type="ARBA" id="ARBA00042798"/>
    </source>
</evidence>
<dbReference type="InterPro" id="IPR047127">
    <property type="entry name" value="MutT-like"/>
</dbReference>
<dbReference type="RefSeq" id="WP_021689302.1">
    <property type="nucleotide sequence ID" value="NZ_BASZ01000002.1"/>
</dbReference>
<evidence type="ECO:0000259" key="18">
    <source>
        <dbReference type="PROSITE" id="PS51462"/>
    </source>
</evidence>
<evidence type="ECO:0000256" key="14">
    <source>
        <dbReference type="ARBA" id="ARBA00041592"/>
    </source>
</evidence>
<comment type="cofactor">
    <cofactor evidence="1">
        <name>Mg(2+)</name>
        <dbReference type="ChEBI" id="CHEBI:18420"/>
    </cofactor>
</comment>
<keyword evidence="6" id="KW-0227">DNA damage</keyword>
<evidence type="ECO:0000256" key="3">
    <source>
        <dbReference type="ARBA" id="ARBA00022457"/>
    </source>
</evidence>
<evidence type="ECO:0000256" key="13">
    <source>
        <dbReference type="ARBA" id="ARBA00040794"/>
    </source>
</evidence>
<evidence type="ECO:0000313" key="19">
    <source>
        <dbReference type="EMBL" id="GAD48395.1"/>
    </source>
</evidence>
<dbReference type="InterPro" id="IPR000086">
    <property type="entry name" value="NUDIX_hydrolase_dom"/>
</dbReference>
<dbReference type="InterPro" id="IPR020476">
    <property type="entry name" value="Nudix_hydrolase"/>
</dbReference>
<keyword evidence="3" id="KW-0515">Mutator protein</keyword>
<dbReference type="PANTHER" id="PTHR47707">
    <property type="entry name" value="8-OXO-DGTP DIPHOSPHATASE"/>
    <property type="match status" value="1"/>
</dbReference>
<comment type="caution">
    <text evidence="19">The sequence shown here is derived from an EMBL/GenBank/DDBJ whole genome shotgun (WGS) entry which is preliminary data.</text>
</comment>
<keyword evidence="9" id="KW-0234">DNA repair</keyword>
<evidence type="ECO:0000256" key="2">
    <source>
        <dbReference type="ARBA" id="ARBA00005582"/>
    </source>
</evidence>
<accession>U2YJ34</accession>
<dbReference type="GO" id="GO:0044716">
    <property type="term" value="F:8-oxo-GDP phosphatase activity"/>
    <property type="evidence" value="ECO:0007669"/>
    <property type="project" value="TreeGrafter"/>
</dbReference>
<dbReference type="GO" id="GO:0044715">
    <property type="term" value="F:8-oxo-dGDP phosphatase activity"/>
    <property type="evidence" value="ECO:0007669"/>
    <property type="project" value="TreeGrafter"/>
</dbReference>
<dbReference type="PROSITE" id="PS51462">
    <property type="entry name" value="NUDIX"/>
    <property type="match status" value="1"/>
</dbReference>
<evidence type="ECO:0000256" key="5">
    <source>
        <dbReference type="ARBA" id="ARBA00022723"/>
    </source>
</evidence>
<evidence type="ECO:0000256" key="7">
    <source>
        <dbReference type="ARBA" id="ARBA00022801"/>
    </source>
</evidence>
<name>U2YJ34_9SPHN</name>
<dbReference type="PANTHER" id="PTHR47707:SF1">
    <property type="entry name" value="NUDIX HYDROLASE FAMILY PROTEIN"/>
    <property type="match status" value="1"/>
</dbReference>
<evidence type="ECO:0000313" key="20">
    <source>
        <dbReference type="Proteomes" id="UP000016568"/>
    </source>
</evidence>
<evidence type="ECO:0000256" key="17">
    <source>
        <dbReference type="RuleBase" id="RU003476"/>
    </source>
</evidence>
<dbReference type="GO" id="GO:0035539">
    <property type="term" value="F:8-oxo-7,8-dihydrodeoxyguanosine triphosphate pyrophosphatase activity"/>
    <property type="evidence" value="ECO:0007669"/>
    <property type="project" value="UniProtKB-EC"/>
</dbReference>
<keyword evidence="4" id="KW-0235">DNA replication</keyword>
<dbReference type="GO" id="GO:0008413">
    <property type="term" value="F:8-oxo-7,8-dihydroguanosine triphosphate pyrophosphatase activity"/>
    <property type="evidence" value="ECO:0007669"/>
    <property type="project" value="TreeGrafter"/>
</dbReference>
<reference evidence="19 20" key="1">
    <citation type="submission" date="2013-09" db="EMBL/GenBank/DDBJ databases">
        <title>Whole genome shotgun sequence of Novosphingobium tardaugens NBRC 16725.</title>
        <authorList>
            <person name="Isaki S."/>
            <person name="Hosoyama A."/>
            <person name="Tsuchikane K."/>
            <person name="Katsumata H."/>
            <person name="Ando Y."/>
            <person name="Yamazaki S."/>
            <person name="Fujita N."/>
        </authorList>
    </citation>
    <scope>NUCLEOTIDE SEQUENCE [LARGE SCALE GENOMIC DNA]</scope>
    <source>
        <strain evidence="19 20">NBRC 16725</strain>
    </source>
</reference>
<evidence type="ECO:0000256" key="10">
    <source>
        <dbReference type="ARBA" id="ARBA00035861"/>
    </source>
</evidence>
<organism evidence="19 20">
    <name type="scientific">Caenibius tardaugens NBRC 16725</name>
    <dbReference type="NCBI Taxonomy" id="1219035"/>
    <lineage>
        <taxon>Bacteria</taxon>
        <taxon>Pseudomonadati</taxon>
        <taxon>Pseudomonadota</taxon>
        <taxon>Alphaproteobacteria</taxon>
        <taxon>Sphingomonadales</taxon>
        <taxon>Erythrobacteraceae</taxon>
        <taxon>Caenibius</taxon>
    </lineage>
</organism>
<dbReference type="eggNOG" id="COG0494">
    <property type="taxonomic scope" value="Bacteria"/>
</dbReference>
<keyword evidence="8" id="KW-0460">Magnesium</keyword>
<keyword evidence="5" id="KW-0479">Metal-binding</keyword>
<comment type="catalytic activity">
    <reaction evidence="11">
        <text>8-oxo-GTP + H2O = 8-oxo-GMP + diphosphate + H(+)</text>
        <dbReference type="Rhea" id="RHEA:67616"/>
        <dbReference type="ChEBI" id="CHEBI:15377"/>
        <dbReference type="ChEBI" id="CHEBI:15378"/>
        <dbReference type="ChEBI" id="CHEBI:33019"/>
        <dbReference type="ChEBI" id="CHEBI:143553"/>
        <dbReference type="ChEBI" id="CHEBI:145694"/>
    </reaction>
</comment>
<dbReference type="Pfam" id="PF00293">
    <property type="entry name" value="NUDIX"/>
    <property type="match status" value="1"/>
</dbReference>
<comment type="similarity">
    <text evidence="2 17">Belongs to the Nudix hydrolase family.</text>
</comment>
<dbReference type="Gene3D" id="3.90.79.10">
    <property type="entry name" value="Nucleoside Triphosphate Pyrophosphohydrolase"/>
    <property type="match status" value="1"/>
</dbReference>